<evidence type="ECO:0000256" key="1">
    <source>
        <dbReference type="SAM" id="MobiDB-lite"/>
    </source>
</evidence>
<reference evidence="3" key="1">
    <citation type="submission" date="2016-10" db="EMBL/GenBank/DDBJ databases">
        <authorList>
            <person name="Varghese N."/>
            <person name="Submissions S."/>
        </authorList>
    </citation>
    <scope>NUCLEOTIDE SEQUENCE [LARGE SCALE GENOMIC DNA]</scope>
    <source>
        <strain evidence="3">KCTC 32247</strain>
    </source>
</reference>
<sequence>MLKNILAAVGLYFVAKKGYEHYQEYSELKREKEEKEEQLKQDPDVQVGSSK</sequence>
<feature type="compositionally biased region" description="Basic and acidic residues" evidence="1">
    <location>
        <begin position="30"/>
        <end position="43"/>
    </location>
</feature>
<proteinExistence type="predicted"/>
<keyword evidence="3" id="KW-1185">Reference proteome</keyword>
<name>A0A1H1W3W0_9PSED</name>
<dbReference type="EMBL" id="LT629751">
    <property type="protein sequence ID" value="SDS91817.1"/>
    <property type="molecule type" value="Genomic_DNA"/>
</dbReference>
<gene>
    <name evidence="2" type="ORF">SAMN05216221_2970</name>
</gene>
<dbReference type="RefSeq" id="WP_157719548.1">
    <property type="nucleotide sequence ID" value="NZ_LT629751.1"/>
</dbReference>
<organism evidence="2 3">
    <name type="scientific">Pseudomonas oryzae</name>
    <dbReference type="NCBI Taxonomy" id="1392877"/>
    <lineage>
        <taxon>Bacteria</taxon>
        <taxon>Pseudomonadati</taxon>
        <taxon>Pseudomonadota</taxon>
        <taxon>Gammaproteobacteria</taxon>
        <taxon>Pseudomonadales</taxon>
        <taxon>Pseudomonadaceae</taxon>
        <taxon>Pseudomonas</taxon>
    </lineage>
</organism>
<evidence type="ECO:0000313" key="3">
    <source>
        <dbReference type="Proteomes" id="UP000243359"/>
    </source>
</evidence>
<dbReference type="Proteomes" id="UP000243359">
    <property type="component" value="Chromosome I"/>
</dbReference>
<dbReference type="STRING" id="1392877.SAMN05216221_2970"/>
<accession>A0A1H1W3W0</accession>
<evidence type="ECO:0000313" key="2">
    <source>
        <dbReference type="EMBL" id="SDS91817.1"/>
    </source>
</evidence>
<protein>
    <submittedName>
        <fullName evidence="2">Uncharacterized protein</fullName>
    </submittedName>
</protein>
<feature type="region of interest" description="Disordered" evidence="1">
    <location>
        <begin position="30"/>
        <end position="51"/>
    </location>
</feature>
<dbReference type="AlphaFoldDB" id="A0A1H1W3W0"/>